<feature type="transmembrane region" description="Helical" evidence="6">
    <location>
        <begin position="102"/>
        <end position="128"/>
    </location>
</feature>
<dbReference type="Pfam" id="PF10520">
    <property type="entry name" value="Lipid_desat"/>
    <property type="match status" value="1"/>
</dbReference>
<feature type="domain" description="Lipid desaturase" evidence="7">
    <location>
        <begin position="114"/>
        <end position="284"/>
    </location>
</feature>
<evidence type="ECO:0000256" key="1">
    <source>
        <dbReference type="ARBA" id="ARBA00004141"/>
    </source>
</evidence>
<proteinExistence type="inferred from homology"/>
<name>A0A2T4AYX8_9HYPO</name>
<feature type="transmembrane region" description="Helical" evidence="6">
    <location>
        <begin position="63"/>
        <end position="82"/>
    </location>
</feature>
<reference evidence="9" key="1">
    <citation type="submission" date="2016-07" db="EMBL/GenBank/DDBJ databases">
        <title>Multiple horizontal gene transfer events from other fungi enriched the ability of initially mycotrophic Trichoderma (Ascomycota) to feed on dead plant biomass.</title>
        <authorList>
            <consortium name="DOE Joint Genome Institute"/>
            <person name="Atanasova L."/>
            <person name="Chenthamara K."/>
            <person name="Zhang J."/>
            <person name="Grujic M."/>
            <person name="Henrissat B."/>
            <person name="Kuo A."/>
            <person name="Aerts A."/>
            <person name="Salamov A."/>
            <person name="Lipzen A."/>
            <person name="Labutti K."/>
            <person name="Barry K."/>
            <person name="Miao Y."/>
            <person name="Rahimi M.J."/>
            <person name="Shen Q."/>
            <person name="Grigoriev I.V."/>
            <person name="Kubicek C.P."/>
            <person name="Druzhinina I.S."/>
        </authorList>
    </citation>
    <scope>NUCLEOTIDE SEQUENCE [LARGE SCALE GENOMIC DNA]</scope>
    <source>
        <strain evidence="9">TUCIM 6016</strain>
    </source>
</reference>
<dbReference type="EMBL" id="KZ680224">
    <property type="protein sequence ID" value="PTB62275.1"/>
    <property type="molecule type" value="Genomic_DNA"/>
</dbReference>
<dbReference type="GeneID" id="36606087"/>
<dbReference type="InterPro" id="IPR019547">
    <property type="entry name" value="Lipid_desat"/>
</dbReference>
<dbReference type="PANTHER" id="PTHR48177:SF1">
    <property type="entry name" value="PLASMANYLETHANOLAMINE DESATURASE 1"/>
    <property type="match status" value="1"/>
</dbReference>
<dbReference type="GO" id="GO:0016491">
    <property type="term" value="F:oxidoreductase activity"/>
    <property type="evidence" value="ECO:0007669"/>
    <property type="project" value="TreeGrafter"/>
</dbReference>
<dbReference type="GO" id="GO:0016020">
    <property type="term" value="C:membrane"/>
    <property type="evidence" value="ECO:0007669"/>
    <property type="project" value="UniProtKB-SubCell"/>
</dbReference>
<dbReference type="AlphaFoldDB" id="A0A2T4AYX8"/>
<dbReference type="InterPro" id="IPR052601">
    <property type="entry name" value="Plasmalogen_desaturase"/>
</dbReference>
<evidence type="ECO:0000256" key="6">
    <source>
        <dbReference type="SAM" id="Phobius"/>
    </source>
</evidence>
<keyword evidence="5 6" id="KW-0472">Membrane</keyword>
<dbReference type="Proteomes" id="UP000241546">
    <property type="component" value="Unassembled WGS sequence"/>
</dbReference>
<organism evidence="8 9">
    <name type="scientific">Trichoderma citrinoviride</name>
    <dbReference type="NCBI Taxonomy" id="58853"/>
    <lineage>
        <taxon>Eukaryota</taxon>
        <taxon>Fungi</taxon>
        <taxon>Dikarya</taxon>
        <taxon>Ascomycota</taxon>
        <taxon>Pezizomycotina</taxon>
        <taxon>Sordariomycetes</taxon>
        <taxon>Hypocreomycetidae</taxon>
        <taxon>Hypocreales</taxon>
        <taxon>Hypocreaceae</taxon>
        <taxon>Trichoderma</taxon>
    </lineage>
</organism>
<protein>
    <recommendedName>
        <fullName evidence="7">Lipid desaturase domain-containing protein</fullName>
    </recommendedName>
</protein>
<dbReference type="PANTHER" id="PTHR48177">
    <property type="entry name" value="TRANSMEMBRANE PROTEIN 189"/>
    <property type="match status" value="1"/>
</dbReference>
<evidence type="ECO:0000256" key="2">
    <source>
        <dbReference type="ARBA" id="ARBA00007620"/>
    </source>
</evidence>
<keyword evidence="9" id="KW-1185">Reference proteome</keyword>
<evidence type="ECO:0000256" key="3">
    <source>
        <dbReference type="ARBA" id="ARBA00022692"/>
    </source>
</evidence>
<dbReference type="UniPathway" id="UPA00199"/>
<sequence>MPTRGRIRSKGLLNVAWEASSVRNPSSFDTRILCLARGICDVGGLQLGGDPEDAEHVSEERTLSIVLMELCGVTVFFAQAAITTKKLYDHLLSDDIGSSSVLYLYIALAIFVGILAADIVSGIVHWAADNWGSSSWPGIGPAFIWPFRHHHIDPRSITRHGFLELNGNNLIVSIPLLRIASSALGSQDRLSALTAASFWLSFALFCGYTNQFHCWAHMEQPPALVRGLQNVGLLMSRQHHHLHHIRPHDCYYCITTGWMNRPLTALGFFPALEKAITTVTGAIPLHQQLKKS</sequence>
<dbReference type="GO" id="GO:0006631">
    <property type="term" value="P:fatty acid metabolic process"/>
    <property type="evidence" value="ECO:0007669"/>
    <property type="project" value="UniProtKB-UniPathway"/>
</dbReference>
<keyword evidence="4 6" id="KW-1133">Transmembrane helix</keyword>
<evidence type="ECO:0000313" key="9">
    <source>
        <dbReference type="Proteomes" id="UP000241546"/>
    </source>
</evidence>
<dbReference type="OrthoDB" id="5103at2759"/>
<evidence type="ECO:0000256" key="4">
    <source>
        <dbReference type="ARBA" id="ARBA00022989"/>
    </source>
</evidence>
<evidence type="ECO:0000313" key="8">
    <source>
        <dbReference type="EMBL" id="PTB62275.1"/>
    </source>
</evidence>
<gene>
    <name evidence="8" type="ORF">BBK36DRAFT_23835</name>
</gene>
<keyword evidence="3 6" id="KW-0812">Transmembrane</keyword>
<comment type="subcellular location">
    <subcellularLocation>
        <location evidence="1">Membrane</location>
        <topology evidence="1">Multi-pass membrane protein</topology>
    </subcellularLocation>
</comment>
<evidence type="ECO:0000256" key="5">
    <source>
        <dbReference type="ARBA" id="ARBA00023136"/>
    </source>
</evidence>
<evidence type="ECO:0000259" key="7">
    <source>
        <dbReference type="Pfam" id="PF10520"/>
    </source>
</evidence>
<comment type="similarity">
    <text evidence="2">Belongs to the fatty acid desaturase CarF family.</text>
</comment>
<accession>A0A2T4AYX8</accession>
<dbReference type="RefSeq" id="XP_024745595.1">
    <property type="nucleotide sequence ID" value="XM_024897969.1"/>
</dbReference>